<sequence length="398" mass="42690">MHRVSSLITAAALCLIAPSTAITLYAAAADGNVTTLSLTRAANTSYHLSITAKTADCEPYPSWLGIESKSRTLYCLDRGLSNSVNGSLNSFHMTAEGSLTRIDRVLAPLSGVGADIFMGKSGKKGIMTASYNRSAAAVFEIDVGGIPGALSNALYLKYPVLNATGPVLDRQDRSYLHEVIHDPSRTHLFTPDLGGDRIRVWNYDPVTLAPLTELASLATGSGVGPRHGVFWTAPSTGELFLIFVGELDQNVHVYRIVTNTAKEVTWEEVFKIPAMGTAQQALNAPASEIALSPDSKYILVSNREQSFSRHNSSTDTLSTFLINPDGTLTLHQLAPTGGYLPRQFSINKAGDMVAIGHQVNNTVVVWERDIESGMIVTEGGPLAQAVLSGNVVMTIWDD</sequence>
<comment type="caution">
    <text evidence="3">The sequence shown here is derived from an EMBL/GenBank/DDBJ whole genome shotgun (WGS) entry which is preliminary data.</text>
</comment>
<evidence type="ECO:0008006" key="5">
    <source>
        <dbReference type="Google" id="ProtNLM"/>
    </source>
</evidence>
<gene>
    <name evidence="3" type="ORF">BP5796_05922</name>
</gene>
<comment type="similarity">
    <text evidence="1">Belongs to the cycloisomerase 2 family.</text>
</comment>
<dbReference type="InterPro" id="IPR015943">
    <property type="entry name" value="WD40/YVTN_repeat-like_dom_sf"/>
</dbReference>
<accession>A0A3D8RVV0</accession>
<evidence type="ECO:0000256" key="1">
    <source>
        <dbReference type="ARBA" id="ARBA00005564"/>
    </source>
</evidence>
<dbReference type="EMBL" id="PDLN01000008">
    <property type="protein sequence ID" value="RDW78070.1"/>
    <property type="molecule type" value="Genomic_DNA"/>
</dbReference>
<reference evidence="3 4" key="1">
    <citation type="journal article" date="2018" name="IMA Fungus">
        <title>IMA Genome-F 9: Draft genome sequence of Annulohypoxylon stygium, Aspergillus mulundensis, Berkeleyomyces basicola (syn. Thielaviopsis basicola), Ceratocystis smalleyi, two Cercospora beticola strains, Coleophoma cylindrospora, Fusarium fracticaudum, Phialophora cf. hyalina, and Morchella septimelata.</title>
        <authorList>
            <person name="Wingfield B.D."/>
            <person name="Bills G.F."/>
            <person name="Dong Y."/>
            <person name="Huang W."/>
            <person name="Nel W.J."/>
            <person name="Swalarsk-Parry B.S."/>
            <person name="Vaghefi N."/>
            <person name="Wilken P.M."/>
            <person name="An Z."/>
            <person name="de Beer Z.W."/>
            <person name="De Vos L."/>
            <person name="Chen L."/>
            <person name="Duong T.A."/>
            <person name="Gao Y."/>
            <person name="Hammerbacher A."/>
            <person name="Kikkert J.R."/>
            <person name="Li Y."/>
            <person name="Li H."/>
            <person name="Li K."/>
            <person name="Li Q."/>
            <person name="Liu X."/>
            <person name="Ma X."/>
            <person name="Naidoo K."/>
            <person name="Pethybridge S.J."/>
            <person name="Sun J."/>
            <person name="Steenkamp E.T."/>
            <person name="van der Nest M.A."/>
            <person name="van Wyk S."/>
            <person name="Wingfield M.J."/>
            <person name="Xiong C."/>
            <person name="Yue Q."/>
            <person name="Zhang X."/>
        </authorList>
    </citation>
    <scope>NUCLEOTIDE SEQUENCE [LARGE SCALE GENOMIC DNA]</scope>
    <source>
        <strain evidence="3 4">BP5796</strain>
    </source>
</reference>
<protein>
    <recommendedName>
        <fullName evidence="5">3-carboxy-cis,cis-mucoante lactonizing enzyme</fullName>
    </recommendedName>
</protein>
<dbReference type="InterPro" id="IPR050282">
    <property type="entry name" value="Cycloisomerase_2"/>
</dbReference>
<proteinExistence type="inferred from homology"/>
<evidence type="ECO:0000256" key="2">
    <source>
        <dbReference type="SAM" id="SignalP"/>
    </source>
</evidence>
<dbReference type="PANTHER" id="PTHR30344:SF1">
    <property type="entry name" value="6-PHOSPHOGLUCONOLACTONASE"/>
    <property type="match status" value="1"/>
</dbReference>
<dbReference type="PANTHER" id="PTHR30344">
    <property type="entry name" value="6-PHOSPHOGLUCONOLACTONASE-RELATED"/>
    <property type="match status" value="1"/>
</dbReference>
<dbReference type="Proteomes" id="UP000256328">
    <property type="component" value="Unassembled WGS sequence"/>
</dbReference>
<dbReference type="Pfam" id="PF10282">
    <property type="entry name" value="Lactonase"/>
    <property type="match status" value="1"/>
</dbReference>
<dbReference type="InterPro" id="IPR019405">
    <property type="entry name" value="Lactonase_7-beta_prop"/>
</dbReference>
<keyword evidence="2" id="KW-0732">Signal</keyword>
<dbReference type="Gene3D" id="2.130.10.10">
    <property type="entry name" value="YVTN repeat-like/Quinoprotein amine dehydrogenase"/>
    <property type="match status" value="1"/>
</dbReference>
<name>A0A3D8RVV0_9HELO</name>
<dbReference type="GO" id="GO:0017057">
    <property type="term" value="F:6-phosphogluconolactonase activity"/>
    <property type="evidence" value="ECO:0007669"/>
    <property type="project" value="TreeGrafter"/>
</dbReference>
<dbReference type="OrthoDB" id="9972196at2759"/>
<evidence type="ECO:0000313" key="3">
    <source>
        <dbReference type="EMBL" id="RDW78070.1"/>
    </source>
</evidence>
<feature type="signal peptide" evidence="2">
    <location>
        <begin position="1"/>
        <end position="21"/>
    </location>
</feature>
<organism evidence="3 4">
    <name type="scientific">Coleophoma crateriformis</name>
    <dbReference type="NCBI Taxonomy" id="565419"/>
    <lineage>
        <taxon>Eukaryota</taxon>
        <taxon>Fungi</taxon>
        <taxon>Dikarya</taxon>
        <taxon>Ascomycota</taxon>
        <taxon>Pezizomycotina</taxon>
        <taxon>Leotiomycetes</taxon>
        <taxon>Helotiales</taxon>
        <taxon>Dermateaceae</taxon>
        <taxon>Coleophoma</taxon>
    </lineage>
</organism>
<dbReference type="AlphaFoldDB" id="A0A3D8RVV0"/>
<dbReference type="SUPFAM" id="SSF75011">
    <property type="entry name" value="3-carboxy-cis,cis-mucoante lactonizing enzyme"/>
    <property type="match status" value="1"/>
</dbReference>
<keyword evidence="4" id="KW-1185">Reference proteome</keyword>
<evidence type="ECO:0000313" key="4">
    <source>
        <dbReference type="Proteomes" id="UP000256328"/>
    </source>
</evidence>
<feature type="chain" id="PRO_5017829731" description="3-carboxy-cis,cis-mucoante lactonizing enzyme" evidence="2">
    <location>
        <begin position="22"/>
        <end position="398"/>
    </location>
</feature>